<evidence type="ECO:0000256" key="1">
    <source>
        <dbReference type="SAM" id="MobiDB-lite"/>
    </source>
</evidence>
<dbReference type="PANTHER" id="PTHR16038:SF4">
    <property type="entry name" value="WD REPEAT-CONTAINING PROTEIN 74"/>
    <property type="match status" value="1"/>
</dbReference>
<reference evidence="2 3" key="1">
    <citation type="journal article" date="2008" name="Nature">
        <title>The genome of the model beetle and pest Tribolium castaneum.</title>
        <authorList>
            <consortium name="Tribolium Genome Sequencing Consortium"/>
            <person name="Richards S."/>
            <person name="Gibbs R.A."/>
            <person name="Weinstock G.M."/>
            <person name="Brown S.J."/>
            <person name="Denell R."/>
            <person name="Beeman R.W."/>
            <person name="Gibbs R."/>
            <person name="Beeman R.W."/>
            <person name="Brown S.J."/>
            <person name="Bucher G."/>
            <person name="Friedrich M."/>
            <person name="Grimmelikhuijzen C.J."/>
            <person name="Klingler M."/>
            <person name="Lorenzen M."/>
            <person name="Richards S."/>
            <person name="Roth S."/>
            <person name="Schroder R."/>
            <person name="Tautz D."/>
            <person name="Zdobnov E.M."/>
            <person name="Muzny D."/>
            <person name="Gibbs R.A."/>
            <person name="Weinstock G.M."/>
            <person name="Attaway T."/>
            <person name="Bell S."/>
            <person name="Buhay C.J."/>
            <person name="Chandrabose M.N."/>
            <person name="Chavez D."/>
            <person name="Clerk-Blankenburg K.P."/>
            <person name="Cree A."/>
            <person name="Dao M."/>
            <person name="Davis C."/>
            <person name="Chacko J."/>
            <person name="Dinh H."/>
            <person name="Dugan-Rocha S."/>
            <person name="Fowler G."/>
            <person name="Garner T.T."/>
            <person name="Garnes J."/>
            <person name="Gnirke A."/>
            <person name="Hawes A."/>
            <person name="Hernandez J."/>
            <person name="Hines S."/>
            <person name="Holder M."/>
            <person name="Hume J."/>
            <person name="Jhangiani S.N."/>
            <person name="Joshi V."/>
            <person name="Khan Z.M."/>
            <person name="Jackson L."/>
            <person name="Kovar C."/>
            <person name="Kowis A."/>
            <person name="Lee S."/>
            <person name="Lewis L.R."/>
            <person name="Margolis J."/>
            <person name="Morgan M."/>
            <person name="Nazareth L.V."/>
            <person name="Nguyen N."/>
            <person name="Okwuonu G."/>
            <person name="Parker D."/>
            <person name="Richards S."/>
            <person name="Ruiz S.J."/>
            <person name="Santibanez J."/>
            <person name="Savard J."/>
            <person name="Scherer S.E."/>
            <person name="Schneider B."/>
            <person name="Sodergren E."/>
            <person name="Tautz D."/>
            <person name="Vattahil S."/>
            <person name="Villasana D."/>
            <person name="White C.S."/>
            <person name="Wright R."/>
            <person name="Park Y."/>
            <person name="Beeman R.W."/>
            <person name="Lord J."/>
            <person name="Oppert B."/>
            <person name="Lorenzen M."/>
            <person name="Brown S."/>
            <person name="Wang L."/>
            <person name="Savard J."/>
            <person name="Tautz D."/>
            <person name="Richards S."/>
            <person name="Weinstock G."/>
            <person name="Gibbs R.A."/>
            <person name="Liu Y."/>
            <person name="Worley K."/>
            <person name="Weinstock G."/>
            <person name="Elsik C.G."/>
            <person name="Reese J.T."/>
            <person name="Elhaik E."/>
            <person name="Landan G."/>
            <person name="Graur D."/>
            <person name="Arensburger P."/>
            <person name="Atkinson P."/>
            <person name="Beeman R.W."/>
            <person name="Beidler J."/>
            <person name="Brown S.J."/>
            <person name="Demuth J.P."/>
            <person name="Drury D.W."/>
            <person name="Du Y.Z."/>
            <person name="Fujiwara H."/>
            <person name="Lorenzen M."/>
            <person name="Maselli V."/>
            <person name="Osanai M."/>
            <person name="Park Y."/>
            <person name="Robertson H.M."/>
            <person name="Tu Z."/>
            <person name="Wang J.J."/>
            <person name="Wang S."/>
            <person name="Richards S."/>
            <person name="Song H."/>
            <person name="Zhang L."/>
            <person name="Sodergren E."/>
            <person name="Werner D."/>
            <person name="Stanke M."/>
            <person name="Morgenstern B."/>
            <person name="Solovyev V."/>
            <person name="Kosarev P."/>
            <person name="Brown G."/>
            <person name="Chen H.C."/>
            <person name="Ermolaeva O."/>
            <person name="Hlavina W."/>
            <person name="Kapustin Y."/>
            <person name="Kiryutin B."/>
            <person name="Kitts P."/>
            <person name="Maglott D."/>
            <person name="Pruitt K."/>
            <person name="Sapojnikov V."/>
            <person name="Souvorov A."/>
            <person name="Mackey A.J."/>
            <person name="Waterhouse R.M."/>
            <person name="Wyder S."/>
            <person name="Zdobnov E.M."/>
            <person name="Zdobnov E.M."/>
            <person name="Wyder S."/>
            <person name="Kriventseva E.V."/>
            <person name="Kadowaki T."/>
            <person name="Bork P."/>
            <person name="Aranda M."/>
            <person name="Bao R."/>
            <person name="Beermann A."/>
            <person name="Berns N."/>
            <person name="Bolognesi R."/>
            <person name="Bonneton F."/>
            <person name="Bopp D."/>
            <person name="Brown S.J."/>
            <person name="Bucher G."/>
            <person name="Butts T."/>
            <person name="Chaumot A."/>
            <person name="Denell R.E."/>
            <person name="Ferrier D.E."/>
            <person name="Friedrich M."/>
            <person name="Gordon C.M."/>
            <person name="Jindra M."/>
            <person name="Klingler M."/>
            <person name="Lan Q."/>
            <person name="Lattorff H.M."/>
            <person name="Laudet V."/>
            <person name="von Levetsow C."/>
            <person name="Liu Z."/>
            <person name="Lutz R."/>
            <person name="Lynch J.A."/>
            <person name="da Fonseca R.N."/>
            <person name="Posnien N."/>
            <person name="Reuter R."/>
            <person name="Roth S."/>
            <person name="Savard J."/>
            <person name="Schinko J.B."/>
            <person name="Schmitt C."/>
            <person name="Schoppmeier M."/>
            <person name="Schroder R."/>
            <person name="Shippy T.D."/>
            <person name="Simonnet F."/>
            <person name="Marques-Souza H."/>
            <person name="Tautz D."/>
            <person name="Tomoyasu Y."/>
            <person name="Trauner J."/>
            <person name="Van der Zee M."/>
            <person name="Vervoort M."/>
            <person name="Wittkopp N."/>
            <person name="Wimmer E.A."/>
            <person name="Yang X."/>
            <person name="Jones A.K."/>
            <person name="Sattelle D.B."/>
            <person name="Ebert P.R."/>
            <person name="Nelson D."/>
            <person name="Scott J.G."/>
            <person name="Beeman R.W."/>
            <person name="Muthukrishnan S."/>
            <person name="Kramer K.J."/>
            <person name="Arakane Y."/>
            <person name="Beeman R.W."/>
            <person name="Zhu Q."/>
            <person name="Hogenkamp D."/>
            <person name="Dixit R."/>
            <person name="Oppert B."/>
            <person name="Jiang H."/>
            <person name="Zou Z."/>
            <person name="Marshall J."/>
            <person name="Elpidina E."/>
            <person name="Vinokurov K."/>
            <person name="Oppert C."/>
            <person name="Zou Z."/>
            <person name="Evans J."/>
            <person name="Lu Z."/>
            <person name="Zhao P."/>
            <person name="Sumathipala N."/>
            <person name="Altincicek B."/>
            <person name="Vilcinskas A."/>
            <person name="Williams M."/>
            <person name="Hultmark D."/>
            <person name="Hetru C."/>
            <person name="Jiang H."/>
            <person name="Grimmelikhuijzen C.J."/>
            <person name="Hauser F."/>
            <person name="Cazzamali G."/>
            <person name="Williamson M."/>
            <person name="Park Y."/>
            <person name="Li B."/>
            <person name="Tanaka Y."/>
            <person name="Predel R."/>
            <person name="Neupert S."/>
            <person name="Schachtner J."/>
            <person name="Verleyen P."/>
            <person name="Raible F."/>
            <person name="Bork P."/>
            <person name="Friedrich M."/>
            <person name="Walden K.K."/>
            <person name="Robertson H.M."/>
            <person name="Angeli S."/>
            <person name="Foret S."/>
            <person name="Bucher G."/>
            <person name="Schuetz S."/>
            <person name="Maleszka R."/>
            <person name="Wimmer E.A."/>
            <person name="Beeman R.W."/>
            <person name="Lorenzen M."/>
            <person name="Tomoyasu Y."/>
            <person name="Miller S.C."/>
            <person name="Grossmann D."/>
            <person name="Bucher G."/>
        </authorList>
    </citation>
    <scope>NUCLEOTIDE SEQUENCE [LARGE SCALE GENOMIC DNA]</scope>
    <source>
        <strain evidence="2 3">Georgia GA2</strain>
    </source>
</reference>
<dbReference type="KEGG" id="tca:661385"/>
<organism evidence="2 3">
    <name type="scientific">Tribolium castaneum</name>
    <name type="common">Red flour beetle</name>
    <dbReference type="NCBI Taxonomy" id="7070"/>
    <lineage>
        <taxon>Eukaryota</taxon>
        <taxon>Metazoa</taxon>
        <taxon>Ecdysozoa</taxon>
        <taxon>Arthropoda</taxon>
        <taxon>Hexapoda</taxon>
        <taxon>Insecta</taxon>
        <taxon>Pterygota</taxon>
        <taxon>Neoptera</taxon>
        <taxon>Endopterygota</taxon>
        <taxon>Coleoptera</taxon>
        <taxon>Polyphaga</taxon>
        <taxon>Cucujiformia</taxon>
        <taxon>Tenebrionidae</taxon>
        <taxon>Tenebrionidae incertae sedis</taxon>
        <taxon>Tribolium</taxon>
    </lineage>
</organism>
<dbReference type="InterPro" id="IPR036322">
    <property type="entry name" value="WD40_repeat_dom_sf"/>
</dbReference>
<dbReference type="GO" id="GO:0042273">
    <property type="term" value="P:ribosomal large subunit biogenesis"/>
    <property type="evidence" value="ECO:0000318"/>
    <property type="project" value="GO_Central"/>
</dbReference>
<name>D6WPW5_TRICA</name>
<dbReference type="AlphaFoldDB" id="D6WPW5"/>
<feature type="compositionally biased region" description="Basic residues" evidence="1">
    <location>
        <begin position="359"/>
        <end position="370"/>
    </location>
</feature>
<dbReference type="HOGENOM" id="CLU_033769_2_1_1"/>
<dbReference type="FunCoup" id="D6WPW5">
    <property type="interactions" value="875"/>
</dbReference>
<evidence type="ECO:0000313" key="2">
    <source>
        <dbReference type="EMBL" id="EFA06164.1"/>
    </source>
</evidence>
<reference evidence="2 3" key="2">
    <citation type="journal article" date="2010" name="Nucleic Acids Res.">
        <title>BeetleBase in 2010: revisions to provide comprehensive genomic information for Tribolium castaneum.</title>
        <authorList>
            <person name="Kim H.S."/>
            <person name="Murphy T."/>
            <person name="Xia J."/>
            <person name="Caragea D."/>
            <person name="Park Y."/>
            <person name="Beeman R.W."/>
            <person name="Lorenzen M.D."/>
            <person name="Butcher S."/>
            <person name="Manak J.R."/>
            <person name="Brown S.J."/>
        </authorList>
    </citation>
    <scope>GENOME REANNOTATION</scope>
    <source>
        <strain evidence="2 3">Georgia GA2</strain>
    </source>
</reference>
<dbReference type="InParanoid" id="D6WPW5"/>
<dbReference type="InterPro" id="IPR037379">
    <property type="entry name" value="WDR74/Nsa1"/>
</dbReference>
<dbReference type="FunFam" id="2.130.10.10:FF:001569">
    <property type="entry name" value="WD repeat-containing protein 74-like Protein"/>
    <property type="match status" value="1"/>
</dbReference>
<dbReference type="PANTHER" id="PTHR16038">
    <property type="entry name" value="NOP SEVEN ASSOCIATED PROTEIN 1"/>
    <property type="match status" value="1"/>
</dbReference>
<dbReference type="PhylomeDB" id="D6WPW5"/>
<dbReference type="STRING" id="7070.D6WPW5"/>
<dbReference type="SMART" id="SM00320">
    <property type="entry name" value="WD40"/>
    <property type="match status" value="3"/>
</dbReference>
<dbReference type="GO" id="GO:0030687">
    <property type="term" value="C:preribosome, large subunit precursor"/>
    <property type="evidence" value="ECO:0000318"/>
    <property type="project" value="GO_Central"/>
</dbReference>
<dbReference type="OMA" id="CTDARYV"/>
<dbReference type="Gene3D" id="2.130.10.10">
    <property type="entry name" value="YVTN repeat-like/Quinoprotein amine dehydrogenase"/>
    <property type="match status" value="2"/>
</dbReference>
<feature type="region of interest" description="Disordered" evidence="1">
    <location>
        <begin position="348"/>
        <end position="370"/>
    </location>
</feature>
<dbReference type="FunFam" id="2.130.10.10:FF:001619">
    <property type="entry name" value="WD repeat-containing protein 74-like Protein"/>
    <property type="match status" value="1"/>
</dbReference>
<keyword evidence="3" id="KW-1185">Reference proteome</keyword>
<accession>D6WPW5</accession>
<dbReference type="InterPro" id="IPR001680">
    <property type="entry name" value="WD40_rpt"/>
</dbReference>
<dbReference type="Proteomes" id="UP000007266">
    <property type="component" value="Linkage group 7"/>
</dbReference>
<dbReference type="GO" id="GO:0005730">
    <property type="term" value="C:nucleolus"/>
    <property type="evidence" value="ECO:0000318"/>
    <property type="project" value="GO_Central"/>
</dbReference>
<dbReference type="OrthoDB" id="18388at2759"/>
<evidence type="ECO:0000313" key="3">
    <source>
        <dbReference type="Proteomes" id="UP000007266"/>
    </source>
</evidence>
<gene>
    <name evidence="2" type="primary">AUGUSTUS-3.0.2_09011</name>
    <name evidence="2" type="ORF">TcasGA2_TC009011</name>
</gene>
<sequence length="370" mass="42428">MDISNKYCVYVGTTRGVLQQTFCKPDEKPKYFFPEQQSEITALEWGRSEDEIIIGYKNEHVCLYNTNECKYTKIISKLEGEGSIVGLFPLNKSIVIAKHDGVITIWSGKKSDYFSINLEEKGTLDAFLHNKSREEVVATGGECNDFKLWHLETKQCLFKAKSLGHDELNLPIPTSIRGITYFPECEKLNACATKEGHVLLYDERAQRRPVVKFFEKKASYTCIATAYRERQCLVGTTRGYMQLLDMRAPGKCLKTFTTFTGSVTSIVCDPVEPLVAATSLDRFLRFHNLETKELVYKGYLKQNLTKILIKPLVKEEQDLGEEDKIEEPVDEEYEDIFSKMETVTEAIKQKRKSESDKGIKKKKKKIKDDQ</sequence>
<dbReference type="EMBL" id="KQ971354">
    <property type="protein sequence ID" value="EFA06164.1"/>
    <property type="molecule type" value="Genomic_DNA"/>
</dbReference>
<dbReference type="InterPro" id="IPR015943">
    <property type="entry name" value="WD40/YVTN_repeat-like_dom_sf"/>
</dbReference>
<proteinExistence type="predicted"/>
<dbReference type="eggNOG" id="KOG3881">
    <property type="taxonomic scope" value="Eukaryota"/>
</dbReference>
<protein>
    <submittedName>
        <fullName evidence="2">WD repeat-containing protein 74-like Protein</fullName>
    </submittedName>
</protein>
<dbReference type="SUPFAM" id="SSF50978">
    <property type="entry name" value="WD40 repeat-like"/>
    <property type="match status" value="1"/>
</dbReference>